<sequence>MLTCIACSKHIGGGSLPPQHPDDDDNDDVLDQQPVTTPTSKQHSIKALTSQIKDIALKPCKPCSGSSTRKPTRNYPDSDTTSERFHCSYRRTGSADSTPRVWGKEMEARLKGLSSGQNTPTSVSGRTESVIFEDDDEDDNDEPKEWVAQVEPGVLITFVSLPNNGNDLKRIRFSRDVFNKWQAQRWWAENYDKVMELYNVQRFNRQAVALPTPPKSEDEGSKLESDESSPETPPLSTERKPRNLHRPDGKGSSSDSLDQHPVESRHYHDSALASTPKLSSISAGKTETSSIDASARTSSSREGDRSGEVSLSNASDMESEWIEQDVPGVYITIRALPSGMRELRRVRFSREKFGELQARLWWEENRGRIQEQYL</sequence>
<feature type="region of interest" description="Disordered" evidence="4">
    <location>
        <begin position="58"/>
        <end position="83"/>
    </location>
</feature>
<dbReference type="AlphaFoldDB" id="A0AAD8M3P2"/>
<feature type="compositionally biased region" description="Polar residues" evidence="4">
    <location>
        <begin position="35"/>
        <end position="45"/>
    </location>
</feature>
<dbReference type="EMBL" id="JAUIZM010000011">
    <property type="protein sequence ID" value="KAK1358489.1"/>
    <property type="molecule type" value="Genomic_DNA"/>
</dbReference>
<name>A0AAD8M3P2_9APIA</name>
<feature type="region of interest" description="Disordered" evidence="4">
    <location>
        <begin position="209"/>
        <end position="315"/>
    </location>
</feature>
<evidence type="ECO:0000256" key="2">
    <source>
        <dbReference type="ARBA" id="ARBA00009057"/>
    </source>
</evidence>
<comment type="caution">
    <text evidence="6">The sequence shown here is derived from an EMBL/GenBank/DDBJ whole genome shotgun (WGS) entry which is preliminary data.</text>
</comment>
<comment type="subcellular location">
    <subcellularLocation>
        <location evidence="1">Nucleus</location>
    </subcellularLocation>
</comment>
<dbReference type="Pfam" id="PF08381">
    <property type="entry name" value="BRX"/>
    <property type="match status" value="2"/>
</dbReference>
<feature type="compositionally biased region" description="Polar residues" evidence="4">
    <location>
        <begin position="272"/>
        <end position="287"/>
    </location>
</feature>
<proteinExistence type="inferred from homology"/>
<organism evidence="6 7">
    <name type="scientific">Heracleum sosnowskyi</name>
    <dbReference type="NCBI Taxonomy" id="360622"/>
    <lineage>
        <taxon>Eukaryota</taxon>
        <taxon>Viridiplantae</taxon>
        <taxon>Streptophyta</taxon>
        <taxon>Embryophyta</taxon>
        <taxon>Tracheophyta</taxon>
        <taxon>Spermatophyta</taxon>
        <taxon>Magnoliopsida</taxon>
        <taxon>eudicotyledons</taxon>
        <taxon>Gunneridae</taxon>
        <taxon>Pentapetalae</taxon>
        <taxon>asterids</taxon>
        <taxon>campanulids</taxon>
        <taxon>Apiales</taxon>
        <taxon>Apiaceae</taxon>
        <taxon>Apioideae</taxon>
        <taxon>apioid superclade</taxon>
        <taxon>Tordylieae</taxon>
        <taxon>Tordyliinae</taxon>
        <taxon>Heracleum</taxon>
    </lineage>
</organism>
<feature type="compositionally biased region" description="Basic and acidic residues" evidence="4">
    <location>
        <begin position="215"/>
        <end position="225"/>
    </location>
</feature>
<feature type="compositionally biased region" description="Polar residues" evidence="4">
    <location>
        <begin position="64"/>
        <end position="79"/>
    </location>
</feature>
<dbReference type="Proteomes" id="UP001237642">
    <property type="component" value="Unassembled WGS sequence"/>
</dbReference>
<evidence type="ECO:0000256" key="4">
    <source>
        <dbReference type="SAM" id="MobiDB-lite"/>
    </source>
</evidence>
<dbReference type="PANTHER" id="PTHR46058">
    <property type="entry name" value="PROTEIN BREVIS RADIX-LIKE 1"/>
    <property type="match status" value="1"/>
</dbReference>
<evidence type="ECO:0000256" key="3">
    <source>
        <dbReference type="ARBA" id="ARBA00023242"/>
    </source>
</evidence>
<dbReference type="InterPro" id="IPR044532">
    <property type="entry name" value="BRX-like"/>
</dbReference>
<evidence type="ECO:0000313" key="7">
    <source>
        <dbReference type="Proteomes" id="UP001237642"/>
    </source>
</evidence>
<feature type="compositionally biased region" description="Basic and acidic residues" evidence="4">
    <location>
        <begin position="237"/>
        <end position="249"/>
    </location>
</feature>
<dbReference type="InterPro" id="IPR013591">
    <property type="entry name" value="Brevis_radix_dom"/>
</dbReference>
<keyword evidence="3" id="KW-0539">Nucleus</keyword>
<feature type="domain" description="BRX" evidence="5">
    <location>
        <begin position="144"/>
        <end position="199"/>
    </location>
</feature>
<evidence type="ECO:0000256" key="1">
    <source>
        <dbReference type="ARBA" id="ARBA00004123"/>
    </source>
</evidence>
<comment type="similarity">
    <text evidence="2">Belongs to the BRX family.</text>
</comment>
<feature type="compositionally biased region" description="Basic and acidic residues" evidence="4">
    <location>
        <begin position="257"/>
        <end position="269"/>
    </location>
</feature>
<accession>A0AAD8M3P2</accession>
<evidence type="ECO:0000259" key="5">
    <source>
        <dbReference type="PROSITE" id="PS51514"/>
    </source>
</evidence>
<dbReference type="PROSITE" id="PS51514">
    <property type="entry name" value="BRX"/>
    <property type="match status" value="2"/>
</dbReference>
<keyword evidence="7" id="KW-1185">Reference proteome</keyword>
<reference evidence="6" key="1">
    <citation type="submission" date="2023-02" db="EMBL/GenBank/DDBJ databases">
        <title>Genome of toxic invasive species Heracleum sosnowskyi carries increased number of genes despite the absence of recent whole-genome duplications.</title>
        <authorList>
            <person name="Schelkunov M."/>
            <person name="Shtratnikova V."/>
            <person name="Makarenko M."/>
            <person name="Klepikova A."/>
            <person name="Omelchenko D."/>
            <person name="Novikova G."/>
            <person name="Obukhova E."/>
            <person name="Bogdanov V."/>
            <person name="Penin A."/>
            <person name="Logacheva M."/>
        </authorList>
    </citation>
    <scope>NUCLEOTIDE SEQUENCE</scope>
    <source>
        <strain evidence="6">Hsosn_3</strain>
        <tissue evidence="6">Leaf</tissue>
    </source>
</reference>
<reference evidence="6" key="2">
    <citation type="submission" date="2023-05" db="EMBL/GenBank/DDBJ databases">
        <authorList>
            <person name="Schelkunov M.I."/>
        </authorList>
    </citation>
    <scope>NUCLEOTIDE SEQUENCE</scope>
    <source>
        <strain evidence="6">Hsosn_3</strain>
        <tissue evidence="6">Leaf</tissue>
    </source>
</reference>
<feature type="domain" description="BRX" evidence="5">
    <location>
        <begin position="319"/>
        <end position="374"/>
    </location>
</feature>
<protein>
    <submittedName>
        <fullName evidence="6">DZC (Disease resistance/zinc finger/chromosome condensation-like region) domain containing protein</fullName>
    </submittedName>
</protein>
<feature type="compositionally biased region" description="Low complexity" evidence="4">
    <location>
        <begin position="288"/>
        <end position="298"/>
    </location>
</feature>
<dbReference type="PANTHER" id="PTHR46058:SF2">
    <property type="entry name" value="PROTEIN BREVIS RADIX-LIKE 3"/>
    <property type="match status" value="1"/>
</dbReference>
<feature type="region of interest" description="Disordered" evidence="4">
    <location>
        <begin position="11"/>
        <end position="45"/>
    </location>
</feature>
<evidence type="ECO:0000313" key="6">
    <source>
        <dbReference type="EMBL" id="KAK1358489.1"/>
    </source>
</evidence>
<dbReference type="GO" id="GO:0005634">
    <property type="term" value="C:nucleus"/>
    <property type="evidence" value="ECO:0007669"/>
    <property type="project" value="UniProtKB-SubCell"/>
</dbReference>
<gene>
    <name evidence="6" type="ORF">POM88_051745</name>
</gene>